<gene>
    <name evidence="1" type="ORF">XSR1_20095</name>
</gene>
<sequence length="65" mass="7537">MAMSLRLPFWGSIELNIEKNAVERSQLEYKLSLFRARKYIADIEGISPPQYHRLIVMTLGGTKRV</sequence>
<dbReference type="Proteomes" id="UP000019202">
    <property type="component" value="Unassembled WGS sequence"/>
</dbReference>
<dbReference type="EMBL" id="CBXF010000077">
    <property type="protein sequence ID" value="CDL82271.1"/>
    <property type="molecule type" value="Genomic_DNA"/>
</dbReference>
<reference evidence="1" key="1">
    <citation type="submission" date="2013-11" db="EMBL/GenBank/DDBJ databases">
        <title>Draft genome sequence and annotation of the entomopathogenic bacteria, Xenorhabdus cabanillasi strain JM26 and Xenorhabdus szentirmai strain DSM 16338.</title>
        <authorList>
            <person name="Gualtieri M."/>
            <person name="Ogier J.C."/>
            <person name="Pages S."/>
            <person name="Givaudan A."/>
            <person name="Gaudriault S."/>
        </authorList>
    </citation>
    <scope>NUCLEOTIDE SEQUENCE [LARGE SCALE GENOMIC DNA]</scope>
    <source>
        <strain evidence="1">DSM 16338</strain>
    </source>
</reference>
<keyword evidence="2" id="KW-1185">Reference proteome</keyword>
<accession>W1IXC2</accession>
<protein>
    <submittedName>
        <fullName evidence="1">Uncharacterized protein</fullName>
    </submittedName>
</protein>
<dbReference type="STRING" id="1427518.XSR1_20095"/>
<dbReference type="AlphaFoldDB" id="W1IXC2"/>
<comment type="caution">
    <text evidence="1">The sequence shown here is derived from an EMBL/GenBank/DDBJ whole genome shotgun (WGS) entry which is preliminary data.</text>
</comment>
<proteinExistence type="predicted"/>
<organism evidence="1 2">
    <name type="scientific">Xenorhabdus szentirmaii DSM 16338</name>
    <dbReference type="NCBI Taxonomy" id="1427518"/>
    <lineage>
        <taxon>Bacteria</taxon>
        <taxon>Pseudomonadati</taxon>
        <taxon>Pseudomonadota</taxon>
        <taxon>Gammaproteobacteria</taxon>
        <taxon>Enterobacterales</taxon>
        <taxon>Morganellaceae</taxon>
        <taxon>Xenorhabdus</taxon>
    </lineage>
</organism>
<name>W1IXC2_9GAMM</name>
<evidence type="ECO:0000313" key="1">
    <source>
        <dbReference type="EMBL" id="CDL82271.1"/>
    </source>
</evidence>
<evidence type="ECO:0000313" key="2">
    <source>
        <dbReference type="Proteomes" id="UP000019202"/>
    </source>
</evidence>